<reference evidence="2 3" key="1">
    <citation type="submission" date="2019-03" db="EMBL/GenBank/DDBJ databases">
        <title>Genomic Encyclopedia of Type Strains, Phase IV (KMG-IV): sequencing the most valuable type-strain genomes for metagenomic binning, comparative biology and taxonomic classification.</title>
        <authorList>
            <person name="Goeker M."/>
        </authorList>
    </citation>
    <scope>NUCLEOTIDE SEQUENCE [LARGE SCALE GENOMIC DNA]</scope>
    <source>
        <strain evidence="2 3">DSM 26752</strain>
    </source>
</reference>
<dbReference type="EMBL" id="SMAE01000003">
    <property type="protein sequence ID" value="TCS90723.1"/>
    <property type="molecule type" value="Genomic_DNA"/>
</dbReference>
<dbReference type="PROSITE" id="PS51658">
    <property type="entry name" value="BFN"/>
    <property type="match status" value="1"/>
</dbReference>
<dbReference type="AlphaFoldDB" id="A0A4R3L134"/>
<dbReference type="Proteomes" id="UP000294567">
    <property type="component" value="Unassembled WGS sequence"/>
</dbReference>
<accession>A0A4R3L134</accession>
<evidence type="ECO:0000313" key="3">
    <source>
        <dbReference type="Proteomes" id="UP000294567"/>
    </source>
</evidence>
<protein>
    <recommendedName>
        <fullName evidence="1">BFN domain-containing protein</fullName>
    </recommendedName>
</protein>
<organism evidence="2 3">
    <name type="scientific">Keratinibaculum paraultunense</name>
    <dbReference type="NCBI Taxonomy" id="1278232"/>
    <lineage>
        <taxon>Bacteria</taxon>
        <taxon>Bacillati</taxon>
        <taxon>Bacillota</taxon>
        <taxon>Tissierellia</taxon>
        <taxon>Tissierellales</taxon>
        <taxon>Tepidimicrobiaceae</taxon>
        <taxon>Keratinibaculum</taxon>
    </lineage>
</organism>
<dbReference type="RefSeq" id="WP_132026330.1">
    <property type="nucleotide sequence ID" value="NZ_CP068564.1"/>
</dbReference>
<dbReference type="OrthoDB" id="9788698at2"/>
<dbReference type="Gene3D" id="3.10.690.10">
    <property type="entry name" value="Bifunctional nuclease domain"/>
    <property type="match status" value="1"/>
</dbReference>
<dbReference type="Pfam" id="PF02577">
    <property type="entry name" value="BFN_dom"/>
    <property type="match status" value="1"/>
</dbReference>
<dbReference type="SUPFAM" id="SSF103256">
    <property type="entry name" value="Hypothetical protein TM0160"/>
    <property type="match status" value="1"/>
</dbReference>
<dbReference type="PANTHER" id="PTHR15160">
    <property type="entry name" value="VON HIPPEL-LINDAU PROTEIN"/>
    <property type="match status" value="1"/>
</dbReference>
<sequence length="136" mass="15325">MIELKVKNVVVDENKNFSVLLVDNEKGKIVLPIAIGALEANNIILPIQKITPPRPMTPDLLKNAIEKLGGVVEKVIITDIKDNTYYSEIHIKQNEKCIILDARPSDAIALALRCNTPIFMNKWLIEFTYDISDLKI</sequence>
<dbReference type="InterPro" id="IPR003729">
    <property type="entry name" value="Bi_nuclease_dom"/>
</dbReference>
<dbReference type="GO" id="GO:0004518">
    <property type="term" value="F:nuclease activity"/>
    <property type="evidence" value="ECO:0007669"/>
    <property type="project" value="InterPro"/>
</dbReference>
<evidence type="ECO:0000313" key="2">
    <source>
        <dbReference type="EMBL" id="TCS90723.1"/>
    </source>
</evidence>
<proteinExistence type="predicted"/>
<gene>
    <name evidence="2" type="ORF">EDD65_10327</name>
</gene>
<name>A0A4R3L134_9FIRM</name>
<comment type="caution">
    <text evidence="2">The sequence shown here is derived from an EMBL/GenBank/DDBJ whole genome shotgun (WGS) entry which is preliminary data.</text>
</comment>
<keyword evidence="3" id="KW-1185">Reference proteome</keyword>
<dbReference type="InterPro" id="IPR036104">
    <property type="entry name" value="BFN_sf"/>
</dbReference>
<feature type="domain" description="BFN" evidence="1">
    <location>
        <begin position="1"/>
        <end position="132"/>
    </location>
</feature>
<dbReference type="PANTHER" id="PTHR15160:SF1">
    <property type="entry name" value="VON HIPPEL-LINDAU DISEASE TUMOR SUPPRESSOR"/>
    <property type="match status" value="1"/>
</dbReference>
<evidence type="ECO:0000259" key="1">
    <source>
        <dbReference type="PROSITE" id="PS51658"/>
    </source>
</evidence>